<evidence type="ECO:0000313" key="4">
    <source>
        <dbReference type="Proteomes" id="UP001281761"/>
    </source>
</evidence>
<proteinExistence type="predicted"/>
<gene>
    <name evidence="3" type="ORF">BLNAU_12860</name>
</gene>
<dbReference type="PANTHER" id="PTHR28498:SF1">
    <property type="entry name" value="ZINC FINGER SWIM DOMAIN-CONTAINING PROTEIN 7"/>
    <property type="match status" value="1"/>
</dbReference>
<name>A0ABQ9XLB9_9EUKA</name>
<feature type="domain" description="SWIM-type" evidence="2">
    <location>
        <begin position="63"/>
        <end position="108"/>
    </location>
</feature>
<evidence type="ECO:0000313" key="3">
    <source>
        <dbReference type="EMBL" id="KAK2952157.1"/>
    </source>
</evidence>
<evidence type="ECO:0000259" key="2">
    <source>
        <dbReference type="PROSITE" id="PS50966"/>
    </source>
</evidence>
<accession>A0ABQ9XLB9</accession>
<dbReference type="EMBL" id="JARBJD010000107">
    <property type="protein sequence ID" value="KAK2952157.1"/>
    <property type="molecule type" value="Genomic_DNA"/>
</dbReference>
<dbReference type="InterPro" id="IPR007527">
    <property type="entry name" value="Znf_SWIM"/>
</dbReference>
<protein>
    <recommendedName>
        <fullName evidence="2">SWIM-type domain-containing protein</fullName>
    </recommendedName>
</protein>
<keyword evidence="4" id="KW-1185">Reference proteome</keyword>
<keyword evidence="1" id="KW-0862">Zinc</keyword>
<sequence>MNPIVSLTANELFAQIKQNNGQISDSILFGLTFIFKKVAQEAISLLEENRIVFLKTSSGRGYYRVEGKNEAYLCYPHYCSCLSFMYSVVLHLESCMCKHQLAIHIGEAMGCIPTQDITDNEYEDALTA</sequence>
<evidence type="ECO:0000256" key="1">
    <source>
        <dbReference type="PROSITE-ProRule" id="PRU00325"/>
    </source>
</evidence>
<organism evidence="3 4">
    <name type="scientific">Blattamonas nauphoetae</name>
    <dbReference type="NCBI Taxonomy" id="2049346"/>
    <lineage>
        <taxon>Eukaryota</taxon>
        <taxon>Metamonada</taxon>
        <taxon>Preaxostyla</taxon>
        <taxon>Oxymonadida</taxon>
        <taxon>Blattamonas</taxon>
    </lineage>
</organism>
<keyword evidence="1" id="KW-0863">Zinc-finger</keyword>
<dbReference type="PANTHER" id="PTHR28498">
    <property type="entry name" value="ZINC FINGER SWIM DOMAIN-CONTAINING PROTEIN 7"/>
    <property type="match status" value="1"/>
</dbReference>
<comment type="caution">
    <text evidence="3">The sequence shown here is derived from an EMBL/GenBank/DDBJ whole genome shotgun (WGS) entry which is preliminary data.</text>
</comment>
<dbReference type="PROSITE" id="PS50966">
    <property type="entry name" value="ZF_SWIM"/>
    <property type="match status" value="1"/>
</dbReference>
<keyword evidence="1" id="KW-0479">Metal-binding</keyword>
<reference evidence="3 4" key="1">
    <citation type="journal article" date="2022" name="bioRxiv">
        <title>Genomics of Preaxostyla Flagellates Illuminates Evolutionary Transitions and the Path Towards Mitochondrial Loss.</title>
        <authorList>
            <person name="Novak L.V.F."/>
            <person name="Treitli S.C."/>
            <person name="Pyrih J."/>
            <person name="Halakuc P."/>
            <person name="Pipaliya S.V."/>
            <person name="Vacek V."/>
            <person name="Brzon O."/>
            <person name="Soukal P."/>
            <person name="Eme L."/>
            <person name="Dacks J.B."/>
            <person name="Karnkowska A."/>
            <person name="Elias M."/>
            <person name="Hampl V."/>
        </authorList>
    </citation>
    <scope>NUCLEOTIDE SEQUENCE [LARGE SCALE GENOMIC DNA]</scope>
    <source>
        <strain evidence="3">NAU3</strain>
        <tissue evidence="3">Gut</tissue>
    </source>
</reference>
<dbReference type="Proteomes" id="UP001281761">
    <property type="component" value="Unassembled WGS sequence"/>
</dbReference>